<keyword evidence="3" id="KW-1185">Reference proteome</keyword>
<dbReference type="InterPro" id="IPR011697">
    <property type="entry name" value="Peptidase_C26"/>
</dbReference>
<evidence type="ECO:0000313" key="3">
    <source>
        <dbReference type="Proteomes" id="UP000673975"/>
    </source>
</evidence>
<dbReference type="Proteomes" id="UP000673975">
    <property type="component" value="Unassembled WGS sequence"/>
</dbReference>
<dbReference type="EMBL" id="JAFIDN010000002">
    <property type="protein sequence ID" value="MBP3191732.1"/>
    <property type="molecule type" value="Genomic_DNA"/>
</dbReference>
<evidence type="ECO:0000313" key="2">
    <source>
        <dbReference type="EMBL" id="MBP3191732.1"/>
    </source>
</evidence>
<feature type="compositionally biased region" description="Polar residues" evidence="1">
    <location>
        <begin position="276"/>
        <end position="288"/>
    </location>
</feature>
<reference evidence="2" key="1">
    <citation type="submission" date="2021-02" db="EMBL/GenBank/DDBJ databases">
        <title>Natronogracilivirga saccharolytica gen. nov. sp. nov. a new anaerobic, haloalkiliphilic carbohydrate-fermenting bacterium from soda lake and proposing of Cyclonatronumiaceae fam. nov. in the phylum Balneolaeota.</title>
        <authorList>
            <person name="Zhilina T.N."/>
            <person name="Sorokin D.Y."/>
            <person name="Zavarzina D.G."/>
            <person name="Toshchakov S.V."/>
            <person name="Kublanov I.V."/>
        </authorList>
    </citation>
    <scope>NUCLEOTIDE SEQUENCE</scope>
    <source>
        <strain evidence="2">Z-1702</strain>
    </source>
</reference>
<dbReference type="Pfam" id="PF07722">
    <property type="entry name" value="Peptidase_C26"/>
    <property type="match status" value="1"/>
</dbReference>
<comment type="caution">
    <text evidence="2">The sequence shown here is derived from an EMBL/GenBank/DDBJ whole genome shotgun (WGS) entry which is preliminary data.</text>
</comment>
<gene>
    <name evidence="2" type="ORF">NATSA_03555</name>
</gene>
<dbReference type="SUPFAM" id="SSF52317">
    <property type="entry name" value="Class I glutamine amidotransferase-like"/>
    <property type="match status" value="1"/>
</dbReference>
<sequence length="296" mass="33356">MRLLKKKPVIWVSGPDKGGTAAWLATKFAVRRSGGKAVRVTPSKLDAIRRKSLPDEPHALILGGGADIDPGRYEDLISDLKNIRTSPDEKEPKGQRWVTLILAPLFGLLRKAFSAGSLAVDEGRDNMEWQLLDLAVERHLPVLGICRGAQLINVYHDGTLYQDLASYYKERPKITTIYPRKRIHLETGSRLHDIFGTDSIRVNSLHNQAVKKTGQGIRVVARETDGVAQGIEHQRDSFLIGVQWHPEYLPQVPSQRRLFDELVRYAILRRDAVPAATTSKSRLKNNMRQAEHGRKR</sequence>
<dbReference type="AlphaFoldDB" id="A0A8J7UUP6"/>
<dbReference type="PANTHER" id="PTHR43235:SF1">
    <property type="entry name" value="GLUTAMINE AMIDOTRANSFERASE PB2B2.05-RELATED"/>
    <property type="match status" value="1"/>
</dbReference>
<proteinExistence type="predicted"/>
<organism evidence="2 3">
    <name type="scientific">Natronogracilivirga saccharolytica</name>
    <dbReference type="NCBI Taxonomy" id="2812953"/>
    <lineage>
        <taxon>Bacteria</taxon>
        <taxon>Pseudomonadati</taxon>
        <taxon>Balneolota</taxon>
        <taxon>Balneolia</taxon>
        <taxon>Balneolales</taxon>
        <taxon>Cyclonatronaceae</taxon>
        <taxon>Natronogracilivirga</taxon>
    </lineage>
</organism>
<feature type="region of interest" description="Disordered" evidence="1">
    <location>
        <begin position="276"/>
        <end position="296"/>
    </location>
</feature>
<dbReference type="Gene3D" id="3.40.50.880">
    <property type="match status" value="1"/>
</dbReference>
<protein>
    <submittedName>
        <fullName evidence="2">Gamma-glutamyl-gamma-aminobutyrate hydrolase family protein</fullName>
    </submittedName>
</protein>
<keyword evidence="2" id="KW-0378">Hydrolase</keyword>
<dbReference type="InterPro" id="IPR029062">
    <property type="entry name" value="Class_I_gatase-like"/>
</dbReference>
<dbReference type="CDD" id="cd01745">
    <property type="entry name" value="GATase1_2"/>
    <property type="match status" value="1"/>
</dbReference>
<dbReference type="PANTHER" id="PTHR43235">
    <property type="entry name" value="GLUTAMINE AMIDOTRANSFERASE PB2B2.05-RELATED"/>
    <property type="match status" value="1"/>
</dbReference>
<accession>A0A8J7UUP6</accession>
<dbReference type="GO" id="GO:0005829">
    <property type="term" value="C:cytosol"/>
    <property type="evidence" value="ECO:0007669"/>
    <property type="project" value="TreeGrafter"/>
</dbReference>
<dbReference type="GO" id="GO:0016811">
    <property type="term" value="F:hydrolase activity, acting on carbon-nitrogen (but not peptide) bonds, in linear amides"/>
    <property type="evidence" value="ECO:0007669"/>
    <property type="project" value="InterPro"/>
</dbReference>
<name>A0A8J7UUP6_9BACT</name>
<dbReference type="InterPro" id="IPR044668">
    <property type="entry name" value="PuuD-like"/>
</dbReference>
<evidence type="ECO:0000256" key="1">
    <source>
        <dbReference type="SAM" id="MobiDB-lite"/>
    </source>
</evidence>
<dbReference type="PROSITE" id="PS51273">
    <property type="entry name" value="GATASE_TYPE_1"/>
    <property type="match status" value="1"/>
</dbReference>
<dbReference type="RefSeq" id="WP_210510459.1">
    <property type="nucleotide sequence ID" value="NZ_JAFIDN010000002.1"/>
</dbReference>